<name>A0A9P5ZSQ0_PLEER</name>
<dbReference type="Pfam" id="PF20210">
    <property type="entry name" value="Laa1_Sip1_HTR5"/>
    <property type="match status" value="1"/>
</dbReference>
<dbReference type="GO" id="GO:0005829">
    <property type="term" value="C:cytosol"/>
    <property type="evidence" value="ECO:0007669"/>
    <property type="project" value="GOC"/>
</dbReference>
<dbReference type="GO" id="GO:0006897">
    <property type="term" value="P:endocytosis"/>
    <property type="evidence" value="ECO:0007669"/>
    <property type="project" value="TreeGrafter"/>
</dbReference>
<dbReference type="InterPro" id="IPR016024">
    <property type="entry name" value="ARM-type_fold"/>
</dbReference>
<dbReference type="GO" id="GO:0016020">
    <property type="term" value="C:membrane"/>
    <property type="evidence" value="ECO:0007669"/>
    <property type="project" value="TreeGrafter"/>
</dbReference>
<gene>
    <name evidence="1" type="ORF">BDN71DRAFT_1570152</name>
</gene>
<dbReference type="OrthoDB" id="192608at2759"/>
<dbReference type="Proteomes" id="UP000807025">
    <property type="component" value="Unassembled WGS sequence"/>
</dbReference>
<dbReference type="InterPro" id="IPR046837">
    <property type="entry name" value="Laa1/Sip1/HEATR5-like_HEAT"/>
</dbReference>
<dbReference type="PANTHER" id="PTHR21663:SF0">
    <property type="entry name" value="HEAT REPEAT-CONTAINING PROTEIN 5B"/>
    <property type="match status" value="1"/>
</dbReference>
<proteinExistence type="predicted"/>
<accession>A0A9P5ZSQ0</accession>
<reference evidence="1" key="1">
    <citation type="submission" date="2020-11" db="EMBL/GenBank/DDBJ databases">
        <authorList>
            <consortium name="DOE Joint Genome Institute"/>
            <person name="Ahrendt S."/>
            <person name="Riley R."/>
            <person name="Andreopoulos W."/>
            <person name="Labutti K."/>
            <person name="Pangilinan J."/>
            <person name="Ruiz-Duenas F.J."/>
            <person name="Barrasa J.M."/>
            <person name="Sanchez-Garcia M."/>
            <person name="Camarero S."/>
            <person name="Miyauchi S."/>
            <person name="Serrano A."/>
            <person name="Linde D."/>
            <person name="Babiker R."/>
            <person name="Drula E."/>
            <person name="Ayuso-Fernandez I."/>
            <person name="Pacheco R."/>
            <person name="Padilla G."/>
            <person name="Ferreira P."/>
            <person name="Barriuso J."/>
            <person name="Kellner H."/>
            <person name="Castanera R."/>
            <person name="Alfaro M."/>
            <person name="Ramirez L."/>
            <person name="Pisabarro A.G."/>
            <person name="Kuo A."/>
            <person name="Tritt A."/>
            <person name="Lipzen A."/>
            <person name="He G."/>
            <person name="Yan M."/>
            <person name="Ng V."/>
            <person name="Cullen D."/>
            <person name="Martin F."/>
            <person name="Rosso M.-N."/>
            <person name="Henrissat B."/>
            <person name="Hibbett D."/>
            <person name="Martinez A.T."/>
            <person name="Grigoriev I.V."/>
        </authorList>
    </citation>
    <scope>NUCLEOTIDE SEQUENCE</scope>
    <source>
        <strain evidence="1">ATCC 90797</strain>
    </source>
</reference>
<evidence type="ECO:0000313" key="2">
    <source>
        <dbReference type="Proteomes" id="UP000807025"/>
    </source>
</evidence>
<evidence type="ECO:0000313" key="1">
    <source>
        <dbReference type="EMBL" id="KAF9493264.1"/>
    </source>
</evidence>
<dbReference type="PANTHER" id="PTHR21663">
    <property type="entry name" value="HYPOTHETICAL HEAT DOMAIN-CONTAINING"/>
    <property type="match status" value="1"/>
</dbReference>
<dbReference type="InterPro" id="IPR040108">
    <property type="entry name" value="Laa1/Sip1/HEATR5"/>
</dbReference>
<dbReference type="AlphaFoldDB" id="A0A9P5ZSQ0"/>
<dbReference type="GO" id="GO:0030139">
    <property type="term" value="C:endocytic vesicle"/>
    <property type="evidence" value="ECO:0007669"/>
    <property type="project" value="TreeGrafter"/>
</dbReference>
<keyword evidence="2" id="KW-1185">Reference proteome</keyword>
<sequence>MSLGPNFISPHLPQLLILWCNTLLKPMSKEGMVAGSRHSVAEWMFLLHVRESALSAILYFLQHNSGTLVTLDVARQIASVLGNALSFANAFITLGFSRITKSTQVTLLQLTIALFASPDGYAGSSMQAAITSSSSSFTSVWQCGNGYAYSVTHLDIKGADTAAMDMAETHVQLRRPILGQCKHDLLLICQFTLINTEYYIPEPAPPSTAVVDAAITLFSQLLLLQNLSSSAKIIGLMSESTRLNKFEKNLGRKAGTNFLTSQMKSLVVVNNWHPYRCASMASGSLLKTMVNVLISLSNDTHPLIHFGSLCTLAQIINAASSTYAPPVPGMLGMLLRIYCMDSHEREGGTLANTNMSGDFPAYPVVCQILDTIITVLGPDIQESPCTQALILNLVQEFSAEGDDNIQVESIQCIQHFLVFTPKFIDIPSINALYQLVQKDVLVMSQVGGDQLVEDLFGMLNDNSGVEGIKNVITSCNKWLFMSQTTASQEVANAASRQNMHNNEVCTTVAKSSRREQLDPVISRNLSLPTTRLLVSHVPDLSKMAFMASTVYITEIRLEGLVVLRNVIEMFSKVTNPPYKNSLLLKQHQMLITTPLTSLFSSDSMPKILDSAMHATKVAAMSASTHGQLVFACLQALKYLVMPEYCRKAVMEPMVFEELLNLCYHMAMMESANIHIALTGMLLSWALSQDKGSKMLMAAFTAFATIAASVKSSQREDVKIVLLQLQALFFCLAYLIQYFEILEASGLQL</sequence>
<comment type="caution">
    <text evidence="1">The sequence shown here is derived from an EMBL/GenBank/DDBJ whole genome shotgun (WGS) entry which is preliminary data.</text>
</comment>
<organism evidence="1 2">
    <name type="scientific">Pleurotus eryngii</name>
    <name type="common">Boletus of the steppes</name>
    <dbReference type="NCBI Taxonomy" id="5323"/>
    <lineage>
        <taxon>Eukaryota</taxon>
        <taxon>Fungi</taxon>
        <taxon>Dikarya</taxon>
        <taxon>Basidiomycota</taxon>
        <taxon>Agaricomycotina</taxon>
        <taxon>Agaricomycetes</taxon>
        <taxon>Agaricomycetidae</taxon>
        <taxon>Agaricales</taxon>
        <taxon>Pleurotineae</taxon>
        <taxon>Pleurotaceae</taxon>
        <taxon>Pleurotus</taxon>
    </lineage>
</organism>
<dbReference type="GO" id="GO:0005794">
    <property type="term" value="C:Golgi apparatus"/>
    <property type="evidence" value="ECO:0007669"/>
    <property type="project" value="TreeGrafter"/>
</dbReference>
<protein>
    <submittedName>
        <fullName evidence="1">Uncharacterized protein</fullName>
    </submittedName>
</protein>
<dbReference type="GO" id="GO:0008104">
    <property type="term" value="P:intracellular protein localization"/>
    <property type="evidence" value="ECO:0007669"/>
    <property type="project" value="TreeGrafter"/>
</dbReference>
<dbReference type="EMBL" id="MU154588">
    <property type="protein sequence ID" value="KAF9493264.1"/>
    <property type="molecule type" value="Genomic_DNA"/>
</dbReference>
<dbReference type="GO" id="GO:0042147">
    <property type="term" value="P:retrograde transport, endosome to Golgi"/>
    <property type="evidence" value="ECO:0007669"/>
    <property type="project" value="TreeGrafter"/>
</dbReference>
<dbReference type="SUPFAM" id="SSF48371">
    <property type="entry name" value="ARM repeat"/>
    <property type="match status" value="1"/>
</dbReference>